<dbReference type="InterPro" id="IPR037401">
    <property type="entry name" value="SnoaL-like"/>
</dbReference>
<evidence type="ECO:0000313" key="2">
    <source>
        <dbReference type="EMBL" id="MFD0849013.1"/>
    </source>
</evidence>
<accession>A0ABW3C3G6</accession>
<dbReference type="CDD" id="cd00531">
    <property type="entry name" value="NTF2_like"/>
    <property type="match status" value="1"/>
</dbReference>
<evidence type="ECO:0000259" key="1">
    <source>
        <dbReference type="Pfam" id="PF13577"/>
    </source>
</evidence>
<dbReference type="Gene3D" id="3.10.450.50">
    <property type="match status" value="1"/>
</dbReference>
<sequence>MSDIVSDERAITNLMARYAFLIDDGDYAGAGQLFSHGELTLNDNPPASGADAVEAFLIRALKTYDDGTPRTRHVTSNIILEIEEPPRGASACSYVTTFQATEGFPLQPIACGRYNDRFEKVDGRWLFRSRQIVTGLVGDLKHHRR</sequence>
<dbReference type="SUPFAM" id="SSF54427">
    <property type="entry name" value="NTF2-like"/>
    <property type="match status" value="1"/>
</dbReference>
<gene>
    <name evidence="2" type="ORF">ACFQ00_11810</name>
</gene>
<dbReference type="EMBL" id="JBHTIK010000005">
    <property type="protein sequence ID" value="MFD0849013.1"/>
    <property type="molecule type" value="Genomic_DNA"/>
</dbReference>
<feature type="domain" description="SnoaL-like" evidence="1">
    <location>
        <begin position="5"/>
        <end position="130"/>
    </location>
</feature>
<dbReference type="Proteomes" id="UP001597124">
    <property type="component" value="Unassembled WGS sequence"/>
</dbReference>
<dbReference type="RefSeq" id="WP_381490805.1">
    <property type="nucleotide sequence ID" value="NZ_JBHTIK010000005.1"/>
</dbReference>
<proteinExistence type="predicted"/>
<name>A0ABW3C3G6_SPHXN</name>
<organism evidence="2 3">
    <name type="scientific">Sphingosinicella xenopeptidilytica</name>
    <dbReference type="NCBI Taxonomy" id="364098"/>
    <lineage>
        <taxon>Bacteria</taxon>
        <taxon>Pseudomonadati</taxon>
        <taxon>Pseudomonadota</taxon>
        <taxon>Alphaproteobacteria</taxon>
        <taxon>Sphingomonadales</taxon>
        <taxon>Sphingosinicellaceae</taxon>
        <taxon>Sphingosinicella</taxon>
    </lineage>
</organism>
<dbReference type="InterPro" id="IPR032710">
    <property type="entry name" value="NTF2-like_dom_sf"/>
</dbReference>
<dbReference type="Pfam" id="PF13577">
    <property type="entry name" value="SnoaL_4"/>
    <property type="match status" value="1"/>
</dbReference>
<comment type="caution">
    <text evidence="2">The sequence shown here is derived from an EMBL/GenBank/DDBJ whole genome shotgun (WGS) entry which is preliminary data.</text>
</comment>
<protein>
    <submittedName>
        <fullName evidence="2">Nuclear transport factor 2 family protein</fullName>
    </submittedName>
</protein>
<reference evidence="3" key="1">
    <citation type="journal article" date="2019" name="Int. J. Syst. Evol. Microbiol.">
        <title>The Global Catalogue of Microorganisms (GCM) 10K type strain sequencing project: providing services to taxonomists for standard genome sequencing and annotation.</title>
        <authorList>
            <consortium name="The Broad Institute Genomics Platform"/>
            <consortium name="The Broad Institute Genome Sequencing Center for Infectious Disease"/>
            <person name="Wu L."/>
            <person name="Ma J."/>
        </authorList>
    </citation>
    <scope>NUCLEOTIDE SEQUENCE [LARGE SCALE GENOMIC DNA]</scope>
    <source>
        <strain evidence="3">CCUG 52537</strain>
    </source>
</reference>
<evidence type="ECO:0000313" key="3">
    <source>
        <dbReference type="Proteomes" id="UP001597124"/>
    </source>
</evidence>
<keyword evidence="3" id="KW-1185">Reference proteome</keyword>